<sequence length="281" mass="31264">MFTKIFLGIGVLLAIALLVLAILRLGNAQEMSAKERSLELPVGRLFTEDMVTELPEPVKRYFLHAISPGTPLANSVRLKMNGNFKLGQDKPWLPMQATEILSSQGFIWKATIGRGLLRMVGADYYVNRSGRMQFALLGLLPLVKASNPNINRSSIGRLAGEFIWLPSALLPQQGVDWRVIDEHTIQASLKIDGEPITLTLIIDPDGKLLKFSLPRWGDRSADGSWAYIPFGGEVQAEHSFDGYTIPSQISAGWGYGTSSYFESFRAAIANHNYEIKQQQWQ</sequence>
<evidence type="ECO:0000313" key="2">
    <source>
        <dbReference type="Proteomes" id="UP000031532"/>
    </source>
</evidence>
<keyword evidence="2" id="KW-1185">Reference proteome</keyword>
<dbReference type="Pfam" id="PF20181">
    <property type="entry name" value="DUF6544"/>
    <property type="match status" value="1"/>
</dbReference>
<dbReference type="RefSeq" id="WP_039715622.1">
    <property type="nucleotide sequence ID" value="NZ_JTJC03000001.1"/>
</dbReference>
<accession>A0A9X5E3B8</accession>
<protein>
    <submittedName>
        <fullName evidence="1">Uncharacterized protein</fullName>
    </submittedName>
</protein>
<dbReference type="OrthoDB" id="9786534at2"/>
<evidence type="ECO:0000313" key="1">
    <source>
        <dbReference type="EMBL" id="NHC34238.1"/>
    </source>
</evidence>
<dbReference type="EMBL" id="JTJC03000001">
    <property type="protein sequence ID" value="NHC34238.1"/>
    <property type="molecule type" value="Genomic_DNA"/>
</dbReference>
<dbReference type="AlphaFoldDB" id="A0A9X5E3B8"/>
<proteinExistence type="predicted"/>
<comment type="caution">
    <text evidence="1">The sequence shown here is derived from an EMBL/GenBank/DDBJ whole genome shotgun (WGS) entry which is preliminary data.</text>
</comment>
<dbReference type="Proteomes" id="UP000031532">
    <property type="component" value="Unassembled WGS sequence"/>
</dbReference>
<organism evidence="1 2">
    <name type="scientific">Scytonema millei VB511283</name>
    <dbReference type="NCBI Taxonomy" id="1245923"/>
    <lineage>
        <taxon>Bacteria</taxon>
        <taxon>Bacillati</taxon>
        <taxon>Cyanobacteriota</taxon>
        <taxon>Cyanophyceae</taxon>
        <taxon>Nostocales</taxon>
        <taxon>Scytonemataceae</taxon>
        <taxon>Scytonema</taxon>
    </lineage>
</organism>
<reference evidence="1 2" key="1">
    <citation type="journal article" date="2015" name="Genome Announc.">
        <title>Draft Genome Sequence of the Terrestrial Cyanobacterium Scytonema millei VB511283, Isolated from Eastern India.</title>
        <authorList>
            <person name="Sen D."/>
            <person name="Chandrababunaidu M.M."/>
            <person name="Singh D."/>
            <person name="Sanghi N."/>
            <person name="Ghorai A."/>
            <person name="Mishra G.P."/>
            <person name="Madduluri M."/>
            <person name="Adhikary S.P."/>
            <person name="Tripathy S."/>
        </authorList>
    </citation>
    <scope>NUCLEOTIDE SEQUENCE [LARGE SCALE GENOMIC DNA]</scope>
    <source>
        <strain evidence="1 2">VB511283</strain>
    </source>
</reference>
<name>A0A9X5E3B8_9CYAN</name>
<gene>
    <name evidence="1" type="ORF">QH73_0006110</name>
</gene>
<dbReference type="InterPro" id="IPR046674">
    <property type="entry name" value="DUF6544"/>
</dbReference>